<evidence type="ECO:0000313" key="4">
    <source>
        <dbReference type="Proteomes" id="UP001189429"/>
    </source>
</evidence>
<evidence type="ECO:0000313" key="3">
    <source>
        <dbReference type="EMBL" id="CAK0836423.1"/>
    </source>
</evidence>
<keyword evidence="1" id="KW-0175">Coiled coil</keyword>
<comment type="caution">
    <text evidence="3">The sequence shown here is derived from an EMBL/GenBank/DDBJ whole genome shotgun (WGS) entry which is preliminary data.</text>
</comment>
<proteinExistence type="predicted"/>
<protein>
    <submittedName>
        <fullName evidence="3">Uncharacterized protein</fullName>
    </submittedName>
</protein>
<dbReference type="Proteomes" id="UP001189429">
    <property type="component" value="Unassembled WGS sequence"/>
</dbReference>
<evidence type="ECO:0000256" key="2">
    <source>
        <dbReference type="SAM" id="MobiDB-lite"/>
    </source>
</evidence>
<keyword evidence="4" id="KW-1185">Reference proteome</keyword>
<accession>A0ABN9SV79</accession>
<feature type="compositionally biased region" description="Low complexity" evidence="2">
    <location>
        <begin position="306"/>
        <end position="315"/>
    </location>
</feature>
<name>A0ABN9SV79_9DINO</name>
<evidence type="ECO:0000256" key="1">
    <source>
        <dbReference type="SAM" id="Coils"/>
    </source>
</evidence>
<gene>
    <name evidence="3" type="ORF">PCOR1329_LOCUS32906</name>
</gene>
<organism evidence="3 4">
    <name type="scientific">Prorocentrum cordatum</name>
    <dbReference type="NCBI Taxonomy" id="2364126"/>
    <lineage>
        <taxon>Eukaryota</taxon>
        <taxon>Sar</taxon>
        <taxon>Alveolata</taxon>
        <taxon>Dinophyceae</taxon>
        <taxon>Prorocentrales</taxon>
        <taxon>Prorocentraceae</taxon>
        <taxon>Prorocentrum</taxon>
    </lineage>
</organism>
<reference evidence="3" key="1">
    <citation type="submission" date="2023-10" db="EMBL/GenBank/DDBJ databases">
        <authorList>
            <person name="Chen Y."/>
            <person name="Shah S."/>
            <person name="Dougan E. K."/>
            <person name="Thang M."/>
            <person name="Chan C."/>
        </authorList>
    </citation>
    <scope>NUCLEOTIDE SEQUENCE [LARGE SCALE GENOMIC DNA]</scope>
</reference>
<feature type="region of interest" description="Disordered" evidence="2">
    <location>
        <begin position="300"/>
        <end position="326"/>
    </location>
</feature>
<dbReference type="EMBL" id="CAUYUJ010013558">
    <property type="protein sequence ID" value="CAK0836423.1"/>
    <property type="molecule type" value="Genomic_DNA"/>
</dbReference>
<feature type="coiled-coil region" evidence="1">
    <location>
        <begin position="94"/>
        <end position="121"/>
    </location>
</feature>
<sequence length="326" mass="35900">MASLTLCRAAADFNPQPSHMNGVVCQLGGEEVRCGQSMAKAKLDPAKTKKSARMEAAMTEGVENDDEREAPMPSWARRLMDKMDGVKSTVDGMTDDVDRAAKQASLAVKELEENMVTKQELPELVKGLLQEGPTIAGGVQVAGDPEPVIFGGLKGAGAVEEAEKWVRISLKPYFKLKKILCGWGFHKRNITVDDENAVLKVGGTIVAKAQVHGGALAVEWPSTEWKDWKELQDSQELKDLIQQCQTDLASAYIKQRKGLGMRGQIEEDMVGMADAMKSVAEGFGATLREDNRRLQVGCRRRRRRSTAPSARTWTRCSPRQTRARKC</sequence>